<dbReference type="Gene3D" id="3.30.1460.30">
    <property type="entry name" value="YgaC/TfoX-N like chaperone"/>
    <property type="match status" value="1"/>
</dbReference>
<dbReference type="PANTHER" id="PTHR36121">
    <property type="entry name" value="PROTEIN SXY"/>
    <property type="match status" value="1"/>
</dbReference>
<evidence type="ECO:0000313" key="3">
    <source>
        <dbReference type="Proteomes" id="UP000231143"/>
    </source>
</evidence>
<organism evidence="2 3">
    <name type="scientific">Candidatus Campbellbacteria bacterium CG22_combo_CG10-13_8_21_14_all_36_13</name>
    <dbReference type="NCBI Taxonomy" id="1974529"/>
    <lineage>
        <taxon>Bacteria</taxon>
        <taxon>Candidatus Campbelliibacteriota</taxon>
    </lineage>
</organism>
<protein>
    <submittedName>
        <fullName evidence="2">Transcriptional regulator</fullName>
    </submittedName>
</protein>
<accession>A0A2H0DYM9</accession>
<gene>
    <name evidence="2" type="ORF">COW81_01025</name>
</gene>
<name>A0A2H0DYM9_9BACT</name>
<evidence type="ECO:0000259" key="1">
    <source>
        <dbReference type="Pfam" id="PF04993"/>
    </source>
</evidence>
<reference evidence="2 3" key="1">
    <citation type="submission" date="2017-09" db="EMBL/GenBank/DDBJ databases">
        <title>Depth-based differentiation of microbial function through sediment-hosted aquifers and enrichment of novel symbionts in the deep terrestrial subsurface.</title>
        <authorList>
            <person name="Probst A.J."/>
            <person name="Ladd B."/>
            <person name="Jarett J.K."/>
            <person name="Geller-Mcgrath D.E."/>
            <person name="Sieber C.M."/>
            <person name="Emerson J.B."/>
            <person name="Anantharaman K."/>
            <person name="Thomas B.C."/>
            <person name="Malmstrom R."/>
            <person name="Stieglmeier M."/>
            <person name="Klingl A."/>
            <person name="Woyke T."/>
            <person name="Ryan C.M."/>
            <person name="Banfield J.F."/>
        </authorList>
    </citation>
    <scope>NUCLEOTIDE SEQUENCE [LARGE SCALE GENOMIC DNA]</scope>
    <source>
        <strain evidence="2">CG22_combo_CG10-13_8_21_14_all_36_13</strain>
    </source>
</reference>
<feature type="domain" description="TfoX N-terminal" evidence="1">
    <location>
        <begin position="12"/>
        <end position="102"/>
    </location>
</feature>
<proteinExistence type="predicted"/>
<sequence length="109" mass="12919">MIDESYKDYILDLFADWEGVSAKRMFGGWGIFQNGTIFGIIIDGALYFKVDDTNQKDYEDYDSWAFTYMRKEKEVTLSYWLVPEEVIEDREMLSDWALKSLEINIKQKS</sequence>
<dbReference type="Proteomes" id="UP000231143">
    <property type="component" value="Unassembled WGS sequence"/>
</dbReference>
<dbReference type="PANTHER" id="PTHR36121:SF1">
    <property type="entry name" value="PROTEIN SXY"/>
    <property type="match status" value="1"/>
</dbReference>
<dbReference type="InterPro" id="IPR007076">
    <property type="entry name" value="TfoX_N"/>
</dbReference>
<dbReference type="Pfam" id="PF04993">
    <property type="entry name" value="TfoX_N"/>
    <property type="match status" value="1"/>
</dbReference>
<comment type="caution">
    <text evidence="2">The sequence shown here is derived from an EMBL/GenBank/DDBJ whole genome shotgun (WGS) entry which is preliminary data.</text>
</comment>
<evidence type="ECO:0000313" key="2">
    <source>
        <dbReference type="EMBL" id="PIP87284.1"/>
    </source>
</evidence>
<dbReference type="SUPFAM" id="SSF159894">
    <property type="entry name" value="YgaC/TfoX-N like"/>
    <property type="match status" value="1"/>
</dbReference>
<dbReference type="InterPro" id="IPR047525">
    <property type="entry name" value="TfoX-like"/>
</dbReference>
<dbReference type="EMBL" id="PCTT01000013">
    <property type="protein sequence ID" value="PIP87284.1"/>
    <property type="molecule type" value="Genomic_DNA"/>
</dbReference>
<dbReference type="AlphaFoldDB" id="A0A2H0DYM9"/>